<comment type="caution">
    <text evidence="2">The sequence shown here is derived from an EMBL/GenBank/DDBJ whole genome shotgun (WGS) entry which is preliminary data.</text>
</comment>
<accession>A0A4U5R4G3</accession>
<dbReference type="Pfam" id="PF25786">
    <property type="entry name" value="HEAT_GCN1_C"/>
    <property type="match status" value="1"/>
</dbReference>
<evidence type="ECO:0000256" key="1">
    <source>
        <dbReference type="SAM" id="SignalP"/>
    </source>
</evidence>
<keyword evidence="1" id="KW-0732">Signal</keyword>
<evidence type="ECO:0000313" key="2">
    <source>
        <dbReference type="EMBL" id="TKS17859.1"/>
    </source>
</evidence>
<protein>
    <submittedName>
        <fullName evidence="2">Uncharacterized protein</fullName>
    </submittedName>
</protein>
<feature type="signal peptide" evidence="1">
    <location>
        <begin position="1"/>
        <end position="16"/>
    </location>
</feature>
<dbReference type="EMBL" id="RCHU01000018">
    <property type="protein sequence ID" value="TKS17859.1"/>
    <property type="molecule type" value="Genomic_DNA"/>
</dbReference>
<sequence length="183" mass="19272">MNGGVAAGAATGGVMALPLLPWLLREGVAGAAVNHKSTLAVMGFVRRLRRGEWPSVGESAGVGLGLTGVEAEFPIGVDAHRAILLKPLHMLISFRQSCLLCKMTPVKSEGEASPPSITVHVSIIGPAFAECLKDSSTPVKTMSQKFITGLDARRLSKFAEYRGCGVAAMRAKTMKKNQQVANS</sequence>
<gene>
    <name evidence="2" type="ORF">D5086_0000009250</name>
</gene>
<organism evidence="2">
    <name type="scientific">Populus alba</name>
    <name type="common">White poplar</name>
    <dbReference type="NCBI Taxonomy" id="43335"/>
    <lineage>
        <taxon>Eukaryota</taxon>
        <taxon>Viridiplantae</taxon>
        <taxon>Streptophyta</taxon>
        <taxon>Embryophyta</taxon>
        <taxon>Tracheophyta</taxon>
        <taxon>Spermatophyta</taxon>
        <taxon>Magnoliopsida</taxon>
        <taxon>eudicotyledons</taxon>
        <taxon>Gunneridae</taxon>
        <taxon>Pentapetalae</taxon>
        <taxon>rosids</taxon>
        <taxon>fabids</taxon>
        <taxon>Malpighiales</taxon>
        <taxon>Salicaceae</taxon>
        <taxon>Saliceae</taxon>
        <taxon>Populus</taxon>
    </lineage>
</organism>
<dbReference type="STRING" id="43335.A0A4U5R4G3"/>
<name>A0A4U5R4G3_POPAL</name>
<reference evidence="2" key="1">
    <citation type="submission" date="2018-10" db="EMBL/GenBank/DDBJ databases">
        <title>Population genomic analysis revealed the cold adaptation of white poplar.</title>
        <authorList>
            <person name="Liu Y.-J."/>
        </authorList>
    </citation>
    <scope>NUCLEOTIDE SEQUENCE [LARGE SCALE GENOMIC DNA]</scope>
    <source>
        <strain evidence="2">PAL-ZL1</strain>
    </source>
</reference>
<feature type="chain" id="PRO_5020682300" evidence="1">
    <location>
        <begin position="17"/>
        <end position="183"/>
    </location>
</feature>
<proteinExistence type="predicted"/>
<dbReference type="AlphaFoldDB" id="A0A4U5R4G3"/>